<feature type="domain" description="DUF397" evidence="1">
    <location>
        <begin position="7"/>
        <end position="26"/>
    </location>
</feature>
<dbReference type="InterPro" id="IPR007278">
    <property type="entry name" value="DUF397"/>
</dbReference>
<name>A0ABR7LGQ4_9ACTN</name>
<feature type="domain" description="DUF397" evidence="1">
    <location>
        <begin position="29"/>
        <end position="80"/>
    </location>
</feature>
<evidence type="ECO:0000313" key="3">
    <source>
        <dbReference type="Proteomes" id="UP000805614"/>
    </source>
</evidence>
<dbReference type="Pfam" id="PF04149">
    <property type="entry name" value="DUF397"/>
    <property type="match status" value="2"/>
</dbReference>
<gene>
    <name evidence="2" type="ORF">HKK74_00675</name>
</gene>
<dbReference type="EMBL" id="JABVEC010000001">
    <property type="protein sequence ID" value="MBC6464017.1"/>
    <property type="molecule type" value="Genomic_DNA"/>
</dbReference>
<sequence>MNTLDSAQWRKSSRSTDTGGQCVEVAGLWRKSSRSTDTGGDCVEVVGLDRAVAVRDSKNPDGAKLLFSAAEWRAFTCHVKAGEHTLR</sequence>
<evidence type="ECO:0000259" key="1">
    <source>
        <dbReference type="Pfam" id="PF04149"/>
    </source>
</evidence>
<dbReference type="Proteomes" id="UP000805614">
    <property type="component" value="Unassembled WGS sequence"/>
</dbReference>
<protein>
    <submittedName>
        <fullName evidence="2">DUF397 domain-containing protein</fullName>
    </submittedName>
</protein>
<dbReference type="RefSeq" id="WP_187240940.1">
    <property type="nucleotide sequence ID" value="NZ_BAAAOK010000011.1"/>
</dbReference>
<accession>A0ABR7LGQ4</accession>
<evidence type="ECO:0000313" key="2">
    <source>
        <dbReference type="EMBL" id="MBC6464017.1"/>
    </source>
</evidence>
<proteinExistence type="predicted"/>
<organism evidence="2 3">
    <name type="scientific">Actinomadura alba</name>
    <dbReference type="NCBI Taxonomy" id="406431"/>
    <lineage>
        <taxon>Bacteria</taxon>
        <taxon>Bacillati</taxon>
        <taxon>Actinomycetota</taxon>
        <taxon>Actinomycetes</taxon>
        <taxon>Streptosporangiales</taxon>
        <taxon>Thermomonosporaceae</taxon>
        <taxon>Actinomadura</taxon>
    </lineage>
</organism>
<comment type="caution">
    <text evidence="2">The sequence shown here is derived from an EMBL/GenBank/DDBJ whole genome shotgun (WGS) entry which is preliminary data.</text>
</comment>
<reference evidence="2 3" key="1">
    <citation type="submission" date="2020-06" db="EMBL/GenBank/DDBJ databases">
        <title>Actinomadura xiongansis sp. nov., isolated from soil of Baiyangdian.</title>
        <authorList>
            <person name="Zhang X."/>
        </authorList>
    </citation>
    <scope>NUCLEOTIDE SEQUENCE [LARGE SCALE GENOMIC DNA]</scope>
    <source>
        <strain evidence="2 3">HBUM206468</strain>
    </source>
</reference>
<keyword evidence="3" id="KW-1185">Reference proteome</keyword>